<name>A0ABW2DDT4_9ACTN</name>
<feature type="region of interest" description="Disordered" evidence="1">
    <location>
        <begin position="281"/>
        <end position="301"/>
    </location>
</feature>
<reference evidence="4" key="1">
    <citation type="journal article" date="2019" name="Int. J. Syst. Evol. Microbiol.">
        <title>The Global Catalogue of Microorganisms (GCM) 10K type strain sequencing project: providing services to taxonomists for standard genome sequencing and annotation.</title>
        <authorList>
            <consortium name="The Broad Institute Genomics Platform"/>
            <consortium name="The Broad Institute Genome Sequencing Center for Infectious Disease"/>
            <person name="Wu L."/>
            <person name="Ma J."/>
        </authorList>
    </citation>
    <scope>NUCLEOTIDE SEQUENCE [LARGE SCALE GENOMIC DNA]</scope>
    <source>
        <strain evidence="4">KACC 12634</strain>
    </source>
</reference>
<evidence type="ECO:0000313" key="4">
    <source>
        <dbReference type="Proteomes" id="UP001596470"/>
    </source>
</evidence>
<dbReference type="Gene3D" id="1.10.260.40">
    <property type="entry name" value="lambda repressor-like DNA-binding domains"/>
    <property type="match status" value="1"/>
</dbReference>
<proteinExistence type="predicted"/>
<protein>
    <recommendedName>
        <fullName evidence="2">HTH cro/C1-type domain-containing protein</fullName>
    </recommendedName>
</protein>
<dbReference type="CDD" id="cd00093">
    <property type="entry name" value="HTH_XRE"/>
    <property type="match status" value="1"/>
</dbReference>
<sequence length="301" mass="34489">MSVAKPGRRFTIDSFEEVGSTERPLMSDSCAVPDRSRRRGAVRRFPRAEHFDSFAELLRATREAYRLSIQELGILTNTRVHLVSRFESGRSMPHMLFLRGCRDALGLPLAWLEHCLDQFTWAYASEDLQKSEAEEEFVDMAGTLIGSDEQKKCLNRLWLKYDYIPKAAARQIVFSVSDRDDFAQEAQFALREAILKHLPYLGSFKSYAWKTCKGTIRGKLSEVYYGTTPEALRKRHSMVLKAIRAYQAEHGSRPSTSFLMAVTGLSWSEIMESERFHHLRQNETSLDEPFGDSGMTRGDRV</sequence>
<dbReference type="PROSITE" id="PS50943">
    <property type="entry name" value="HTH_CROC1"/>
    <property type="match status" value="1"/>
</dbReference>
<comment type="caution">
    <text evidence="3">The sequence shown here is derived from an EMBL/GenBank/DDBJ whole genome shotgun (WGS) entry which is preliminary data.</text>
</comment>
<dbReference type="RefSeq" id="WP_382344776.1">
    <property type="nucleotide sequence ID" value="NZ_JBHMBP010000001.1"/>
</dbReference>
<feature type="domain" description="HTH cro/C1-type" evidence="2">
    <location>
        <begin position="58"/>
        <end position="112"/>
    </location>
</feature>
<dbReference type="InterPro" id="IPR010982">
    <property type="entry name" value="Lambda_DNA-bd_dom_sf"/>
</dbReference>
<organism evidence="3 4">
    <name type="scientific">Glycomyces mayteni</name>
    <dbReference type="NCBI Taxonomy" id="543887"/>
    <lineage>
        <taxon>Bacteria</taxon>
        <taxon>Bacillati</taxon>
        <taxon>Actinomycetota</taxon>
        <taxon>Actinomycetes</taxon>
        <taxon>Glycomycetales</taxon>
        <taxon>Glycomycetaceae</taxon>
        <taxon>Glycomyces</taxon>
    </lineage>
</organism>
<keyword evidence="4" id="KW-1185">Reference proteome</keyword>
<dbReference type="SUPFAM" id="SSF47413">
    <property type="entry name" value="lambda repressor-like DNA-binding domains"/>
    <property type="match status" value="1"/>
</dbReference>
<evidence type="ECO:0000256" key="1">
    <source>
        <dbReference type="SAM" id="MobiDB-lite"/>
    </source>
</evidence>
<accession>A0ABW2DDT4</accession>
<dbReference type="EMBL" id="JBHSYS010000004">
    <property type="protein sequence ID" value="MFC6959099.1"/>
    <property type="molecule type" value="Genomic_DNA"/>
</dbReference>
<evidence type="ECO:0000313" key="3">
    <source>
        <dbReference type="EMBL" id="MFC6959099.1"/>
    </source>
</evidence>
<dbReference type="Proteomes" id="UP001596470">
    <property type="component" value="Unassembled WGS sequence"/>
</dbReference>
<evidence type="ECO:0000259" key="2">
    <source>
        <dbReference type="PROSITE" id="PS50943"/>
    </source>
</evidence>
<gene>
    <name evidence="3" type="ORF">ACFQS3_18020</name>
</gene>
<dbReference type="InterPro" id="IPR001387">
    <property type="entry name" value="Cro/C1-type_HTH"/>
</dbReference>